<reference evidence="1" key="1">
    <citation type="submission" date="2016-03" db="EMBL/GenBank/DDBJ databases">
        <title>Mechanisms controlling the formation of the plant cell surface in tip-growing cells are functionally conserved among land plants.</title>
        <authorList>
            <person name="Honkanen S."/>
            <person name="Jones V.A."/>
            <person name="Morieri G."/>
            <person name="Champion C."/>
            <person name="Hetherington A.J."/>
            <person name="Kelly S."/>
            <person name="Saint-Marcoux D."/>
            <person name="Proust H."/>
            <person name="Prescott H."/>
            <person name="Dolan L."/>
        </authorList>
    </citation>
    <scope>NUCLEOTIDE SEQUENCE [LARGE SCALE GENOMIC DNA]</scope>
    <source>
        <tissue evidence="1">Whole gametophyte</tissue>
    </source>
</reference>
<evidence type="ECO:0000313" key="1">
    <source>
        <dbReference type="EMBL" id="OAE23015.1"/>
    </source>
</evidence>
<name>A0A176VSI7_MARPO</name>
<protein>
    <submittedName>
        <fullName evidence="1">Uncharacterized protein</fullName>
    </submittedName>
</protein>
<gene>
    <name evidence="1" type="ORF">AXG93_1231s1280</name>
</gene>
<sequence length="97" mass="9954">MASGSARRAGARLTNLLYGSINSSTPATAASWTQTGLAAGWMLGSMSMLKASALVDSVFNPASCALVTIALGKPMPLITYEDVKLVNFVGHGLILAP</sequence>
<dbReference type="Proteomes" id="UP000077202">
    <property type="component" value="Unassembled WGS sequence"/>
</dbReference>
<keyword evidence="2" id="KW-1185">Reference proteome</keyword>
<evidence type="ECO:0000313" key="2">
    <source>
        <dbReference type="Proteomes" id="UP000077202"/>
    </source>
</evidence>
<comment type="caution">
    <text evidence="1">The sequence shown here is derived from an EMBL/GenBank/DDBJ whole genome shotgun (WGS) entry which is preliminary data.</text>
</comment>
<accession>A0A176VSI7</accession>
<dbReference type="AlphaFoldDB" id="A0A176VSI7"/>
<organism evidence="1 2">
    <name type="scientific">Marchantia polymorpha subsp. ruderalis</name>
    <dbReference type="NCBI Taxonomy" id="1480154"/>
    <lineage>
        <taxon>Eukaryota</taxon>
        <taxon>Viridiplantae</taxon>
        <taxon>Streptophyta</taxon>
        <taxon>Embryophyta</taxon>
        <taxon>Marchantiophyta</taxon>
        <taxon>Marchantiopsida</taxon>
        <taxon>Marchantiidae</taxon>
        <taxon>Marchantiales</taxon>
        <taxon>Marchantiaceae</taxon>
        <taxon>Marchantia</taxon>
    </lineage>
</organism>
<proteinExistence type="predicted"/>
<dbReference type="EMBL" id="LVLJ01002972">
    <property type="protein sequence ID" value="OAE23015.1"/>
    <property type="molecule type" value="Genomic_DNA"/>
</dbReference>